<protein>
    <recommendedName>
        <fullName evidence="1">B12-binding domain-containing protein</fullName>
    </recommendedName>
</protein>
<evidence type="ECO:0000259" key="1">
    <source>
        <dbReference type="PROSITE" id="PS51332"/>
    </source>
</evidence>
<dbReference type="Pfam" id="PF02310">
    <property type="entry name" value="B12-binding"/>
    <property type="match status" value="1"/>
</dbReference>
<dbReference type="AlphaFoldDB" id="A0A0F9E498"/>
<proteinExistence type="predicted"/>
<dbReference type="GO" id="GO:0031419">
    <property type="term" value="F:cobalamin binding"/>
    <property type="evidence" value="ECO:0007669"/>
    <property type="project" value="InterPro"/>
</dbReference>
<organism evidence="2">
    <name type="scientific">marine sediment metagenome</name>
    <dbReference type="NCBI Taxonomy" id="412755"/>
    <lineage>
        <taxon>unclassified sequences</taxon>
        <taxon>metagenomes</taxon>
        <taxon>ecological metagenomes</taxon>
    </lineage>
</organism>
<name>A0A0F9E498_9ZZZZ</name>
<feature type="non-terminal residue" evidence="2">
    <location>
        <position position="116"/>
    </location>
</feature>
<dbReference type="EMBL" id="LAZR01026412">
    <property type="protein sequence ID" value="KKL68824.1"/>
    <property type="molecule type" value="Genomic_DNA"/>
</dbReference>
<dbReference type="PROSITE" id="PS51332">
    <property type="entry name" value="B12_BINDING"/>
    <property type="match status" value="1"/>
</dbReference>
<evidence type="ECO:0000313" key="2">
    <source>
        <dbReference type="EMBL" id="KKL68824.1"/>
    </source>
</evidence>
<feature type="domain" description="B12-binding" evidence="1">
    <location>
        <begin position="12"/>
        <end position="116"/>
    </location>
</feature>
<accession>A0A0F9E498</accession>
<comment type="caution">
    <text evidence="2">The sequence shown here is derived from an EMBL/GenBank/DDBJ whole genome shotgun (WGS) entry which is preliminary data.</text>
</comment>
<sequence>MKCALLVPAWSPEEIFSSRTAGSQINYWQPLGTLYVASSLIAAGHNVKFLNGAFMTNYEIMDSLESWRPDAVGLYSTAFGWDKACLAALQIKELIPEVFVFAGGPYLVATGASALK</sequence>
<dbReference type="InterPro" id="IPR006158">
    <property type="entry name" value="Cobalamin-bd"/>
</dbReference>
<gene>
    <name evidence="2" type="ORF">LCGC14_2121100</name>
</gene>
<reference evidence="2" key="1">
    <citation type="journal article" date="2015" name="Nature">
        <title>Complex archaea that bridge the gap between prokaryotes and eukaryotes.</title>
        <authorList>
            <person name="Spang A."/>
            <person name="Saw J.H."/>
            <person name="Jorgensen S.L."/>
            <person name="Zaremba-Niedzwiedzka K."/>
            <person name="Martijn J."/>
            <person name="Lind A.E."/>
            <person name="van Eijk R."/>
            <person name="Schleper C."/>
            <person name="Guy L."/>
            <person name="Ettema T.J."/>
        </authorList>
    </citation>
    <scope>NUCLEOTIDE SEQUENCE</scope>
</reference>
<dbReference type="GO" id="GO:0046872">
    <property type="term" value="F:metal ion binding"/>
    <property type="evidence" value="ECO:0007669"/>
    <property type="project" value="InterPro"/>
</dbReference>